<proteinExistence type="predicted"/>
<dbReference type="AlphaFoldDB" id="A0A9D4FPB9"/>
<sequence length="72" mass="8104">MFPLRVDPGIFTTKSVPMHVDGDGFVFDLPEQEERILSGASMSTTLYLNDQYLPLSNPTMYRSDTAETNTMI</sequence>
<name>A0A9D4FPB9_DREPO</name>
<evidence type="ECO:0000313" key="2">
    <source>
        <dbReference type="Proteomes" id="UP000828390"/>
    </source>
</evidence>
<accession>A0A9D4FPB9</accession>
<dbReference type="Proteomes" id="UP000828390">
    <property type="component" value="Unassembled WGS sequence"/>
</dbReference>
<dbReference type="EMBL" id="JAIWYP010000007">
    <property type="protein sequence ID" value="KAH3800055.1"/>
    <property type="molecule type" value="Genomic_DNA"/>
</dbReference>
<organism evidence="1 2">
    <name type="scientific">Dreissena polymorpha</name>
    <name type="common">Zebra mussel</name>
    <name type="synonym">Mytilus polymorpha</name>
    <dbReference type="NCBI Taxonomy" id="45954"/>
    <lineage>
        <taxon>Eukaryota</taxon>
        <taxon>Metazoa</taxon>
        <taxon>Spiralia</taxon>
        <taxon>Lophotrochozoa</taxon>
        <taxon>Mollusca</taxon>
        <taxon>Bivalvia</taxon>
        <taxon>Autobranchia</taxon>
        <taxon>Heteroconchia</taxon>
        <taxon>Euheterodonta</taxon>
        <taxon>Imparidentia</taxon>
        <taxon>Neoheterodontei</taxon>
        <taxon>Myida</taxon>
        <taxon>Dreissenoidea</taxon>
        <taxon>Dreissenidae</taxon>
        <taxon>Dreissena</taxon>
    </lineage>
</organism>
<comment type="caution">
    <text evidence="1">The sequence shown here is derived from an EMBL/GenBank/DDBJ whole genome shotgun (WGS) entry which is preliminary data.</text>
</comment>
<gene>
    <name evidence="1" type="ORF">DPMN_153680</name>
</gene>
<keyword evidence="2" id="KW-1185">Reference proteome</keyword>
<reference evidence="1" key="2">
    <citation type="submission" date="2020-11" db="EMBL/GenBank/DDBJ databases">
        <authorList>
            <person name="McCartney M.A."/>
            <person name="Auch B."/>
            <person name="Kono T."/>
            <person name="Mallez S."/>
            <person name="Becker A."/>
            <person name="Gohl D.M."/>
            <person name="Silverstein K.A.T."/>
            <person name="Koren S."/>
            <person name="Bechman K.B."/>
            <person name="Herman A."/>
            <person name="Abrahante J.E."/>
            <person name="Garbe J."/>
        </authorList>
    </citation>
    <scope>NUCLEOTIDE SEQUENCE</scope>
    <source>
        <strain evidence="1">Duluth1</strain>
        <tissue evidence="1">Whole animal</tissue>
    </source>
</reference>
<protein>
    <submittedName>
        <fullName evidence="1">Uncharacterized protein</fullName>
    </submittedName>
</protein>
<reference evidence="1" key="1">
    <citation type="journal article" date="2019" name="bioRxiv">
        <title>The Genome of the Zebra Mussel, Dreissena polymorpha: A Resource for Invasive Species Research.</title>
        <authorList>
            <person name="McCartney M.A."/>
            <person name="Auch B."/>
            <person name="Kono T."/>
            <person name="Mallez S."/>
            <person name="Zhang Y."/>
            <person name="Obille A."/>
            <person name="Becker A."/>
            <person name="Abrahante J.E."/>
            <person name="Garbe J."/>
            <person name="Badalamenti J.P."/>
            <person name="Herman A."/>
            <person name="Mangelson H."/>
            <person name="Liachko I."/>
            <person name="Sullivan S."/>
            <person name="Sone E.D."/>
            <person name="Koren S."/>
            <person name="Silverstein K.A.T."/>
            <person name="Beckman K.B."/>
            <person name="Gohl D.M."/>
        </authorList>
    </citation>
    <scope>NUCLEOTIDE SEQUENCE</scope>
    <source>
        <strain evidence="1">Duluth1</strain>
        <tissue evidence="1">Whole animal</tissue>
    </source>
</reference>
<evidence type="ECO:0000313" key="1">
    <source>
        <dbReference type="EMBL" id="KAH3800055.1"/>
    </source>
</evidence>